<evidence type="ECO:0000256" key="4">
    <source>
        <dbReference type="ARBA" id="ARBA00022597"/>
    </source>
</evidence>
<protein>
    <recommendedName>
        <fullName evidence="8">Permease IIC component</fullName>
    </recommendedName>
</protein>
<dbReference type="OrthoDB" id="1550290at2"/>
<dbReference type="InterPro" id="IPR004796">
    <property type="entry name" value="PTS_IIC_cello"/>
</dbReference>
<dbReference type="PROSITE" id="PS51105">
    <property type="entry name" value="PTS_EIIC_TYPE_3"/>
    <property type="match status" value="1"/>
</dbReference>
<feature type="transmembrane region" description="Helical" evidence="9">
    <location>
        <begin position="136"/>
        <end position="159"/>
    </location>
</feature>
<dbReference type="GO" id="GO:0009401">
    <property type="term" value="P:phosphoenolpyruvate-dependent sugar phosphotransferase system"/>
    <property type="evidence" value="ECO:0007669"/>
    <property type="project" value="InterPro"/>
</dbReference>
<dbReference type="AlphaFoldDB" id="A0A1W1IGE3"/>
<evidence type="ECO:0000256" key="7">
    <source>
        <dbReference type="ARBA" id="ARBA00023136"/>
    </source>
</evidence>
<evidence type="ECO:0000256" key="8">
    <source>
        <dbReference type="PIRNR" id="PIRNR006351"/>
    </source>
</evidence>
<dbReference type="GO" id="GO:1901264">
    <property type="term" value="P:carbohydrate derivative transport"/>
    <property type="evidence" value="ECO:0007669"/>
    <property type="project" value="TreeGrafter"/>
</dbReference>
<organism evidence="11 12">
    <name type="scientific">Trichococcus pasteurii</name>
    <dbReference type="NCBI Taxonomy" id="43064"/>
    <lineage>
        <taxon>Bacteria</taxon>
        <taxon>Bacillati</taxon>
        <taxon>Bacillota</taxon>
        <taxon>Bacilli</taxon>
        <taxon>Lactobacillales</taxon>
        <taxon>Carnobacteriaceae</taxon>
        <taxon>Trichococcus</taxon>
    </lineage>
</organism>
<feature type="transmembrane region" description="Helical" evidence="9">
    <location>
        <begin position="180"/>
        <end position="200"/>
    </location>
</feature>
<dbReference type="Pfam" id="PF02378">
    <property type="entry name" value="PTS_EIIC"/>
    <property type="match status" value="1"/>
</dbReference>
<dbReference type="EMBL" id="FWEY01000004">
    <property type="protein sequence ID" value="SLM51969.1"/>
    <property type="molecule type" value="Genomic_DNA"/>
</dbReference>
<evidence type="ECO:0000313" key="12">
    <source>
        <dbReference type="Proteomes" id="UP000195985"/>
    </source>
</evidence>
<evidence type="ECO:0000256" key="6">
    <source>
        <dbReference type="ARBA" id="ARBA00022989"/>
    </source>
</evidence>
<evidence type="ECO:0000313" key="11">
    <source>
        <dbReference type="EMBL" id="SLM51969.1"/>
    </source>
</evidence>
<sequence length="447" mass="48331">MEKFMSFLEEKMVPIAGKLDQNRYLTAIKNTFIGAMPLFIIGSFFVLIAYLPIPGFADFMLNTFGESWQRTISLPNEVTMSMMTIYVVIGLSSNLSKSYHLDSMGAIFAALAAFLMATPVNLFAVEGTGNGIPVSALGSSGLFVGMLCAVLSVELLHFADKRGWKIKMPDSVPANVSTSFSTLIPILFVTLVFFAIRLGFSATSYGTLQSFIFSNLQKPLTSLGATLPALIIVMLVGGVLWTFGIHGGNIVGGIMQPVWLALTAENAEAIANGLPAPNIINFQFYNNFTKIGGWGATFGLCIFLLFFAKSQQFKAIGKLSILPTIFTINEPITFGLPIVMNPILMLPYIICPVVMAIVAYVSMDLGLVPYPNGVNIPWTTPPIIAGFLVSGWQGAVLNVVQIILSLLIYFPFAKAADMVALKAERIAAEELESAETELEANRSLAVK</sequence>
<name>A0A1W1IGE3_9LACT</name>
<dbReference type="PANTHER" id="PTHR33989">
    <property type="match status" value="1"/>
</dbReference>
<comment type="subcellular location">
    <subcellularLocation>
        <location evidence="1">Cell membrane</location>
        <topology evidence="1">Multi-pass membrane protein</topology>
    </subcellularLocation>
</comment>
<evidence type="ECO:0000256" key="3">
    <source>
        <dbReference type="ARBA" id="ARBA00022475"/>
    </source>
</evidence>
<feature type="transmembrane region" description="Helical" evidence="9">
    <location>
        <begin position="383"/>
        <end position="412"/>
    </location>
</feature>
<reference evidence="12" key="1">
    <citation type="submission" date="2016-04" db="EMBL/GenBank/DDBJ databases">
        <authorList>
            <person name="Strepis N."/>
        </authorList>
    </citation>
    <scope>NUCLEOTIDE SEQUENCE [LARGE SCALE GENOMIC DNA]</scope>
</reference>
<accession>A0A1W1IGE3</accession>
<feature type="transmembrane region" description="Helical" evidence="9">
    <location>
        <begin position="220"/>
        <end position="243"/>
    </location>
</feature>
<keyword evidence="6 9" id="KW-1133">Transmembrane helix</keyword>
<feature type="transmembrane region" description="Helical" evidence="9">
    <location>
        <begin position="291"/>
        <end position="308"/>
    </location>
</feature>
<feature type="domain" description="PTS EIIC type-3" evidence="10">
    <location>
        <begin position="8"/>
        <end position="412"/>
    </location>
</feature>
<dbReference type="Proteomes" id="UP000195985">
    <property type="component" value="Unassembled WGS sequence"/>
</dbReference>
<dbReference type="RefSeq" id="WP_086942781.1">
    <property type="nucleotide sequence ID" value="NZ_FONM01000018.1"/>
</dbReference>
<dbReference type="GO" id="GO:0008982">
    <property type="term" value="F:protein-N(PI)-phosphohistidine-sugar phosphotransferase activity"/>
    <property type="evidence" value="ECO:0007669"/>
    <property type="project" value="UniProtKB-UniRule"/>
</dbReference>
<keyword evidence="7 8" id="KW-0472">Membrane</keyword>
<dbReference type="InterPro" id="IPR004501">
    <property type="entry name" value="PTS_EIIC_3"/>
</dbReference>
<gene>
    <name evidence="11" type="ORF">TPAS_1649</name>
</gene>
<keyword evidence="11" id="KW-0808">Transferase</keyword>
<evidence type="ECO:0000256" key="5">
    <source>
        <dbReference type="ARBA" id="ARBA00022692"/>
    </source>
</evidence>
<keyword evidence="2 8" id="KW-0813">Transport</keyword>
<dbReference type="STRING" id="43064.SAMN04488086_11852"/>
<dbReference type="PANTHER" id="PTHR33989:SF11">
    <property type="entry name" value="LICHENAN PERMEASE IIC COMPONENT"/>
    <property type="match status" value="1"/>
</dbReference>
<dbReference type="NCBIfam" id="TIGR00410">
    <property type="entry name" value="lacE"/>
    <property type="match status" value="1"/>
</dbReference>
<evidence type="ECO:0000259" key="10">
    <source>
        <dbReference type="PROSITE" id="PS51105"/>
    </source>
</evidence>
<evidence type="ECO:0000256" key="2">
    <source>
        <dbReference type="ARBA" id="ARBA00022448"/>
    </source>
</evidence>
<feature type="transmembrane region" description="Helical" evidence="9">
    <location>
        <begin position="343"/>
        <end position="363"/>
    </location>
</feature>
<dbReference type="InterPro" id="IPR003352">
    <property type="entry name" value="PTS_EIIC"/>
</dbReference>
<evidence type="ECO:0000256" key="1">
    <source>
        <dbReference type="ARBA" id="ARBA00004651"/>
    </source>
</evidence>
<keyword evidence="12" id="KW-1185">Reference proteome</keyword>
<proteinExistence type="predicted"/>
<keyword evidence="5 9" id="KW-0812">Transmembrane</keyword>
<dbReference type="GO" id="GO:0005886">
    <property type="term" value="C:plasma membrane"/>
    <property type="evidence" value="ECO:0007669"/>
    <property type="project" value="UniProtKB-SubCell"/>
</dbReference>
<evidence type="ECO:0000256" key="9">
    <source>
        <dbReference type="SAM" id="Phobius"/>
    </source>
</evidence>
<dbReference type="PIRSF" id="PIRSF006351">
    <property type="entry name" value="PTS_EIIC-Cellobiose"/>
    <property type="match status" value="1"/>
</dbReference>
<feature type="transmembrane region" description="Helical" evidence="9">
    <location>
        <begin position="32"/>
        <end position="53"/>
    </location>
</feature>
<dbReference type="InterPro" id="IPR051088">
    <property type="entry name" value="PTS_Sugar-EIIC/EIIB"/>
</dbReference>
<keyword evidence="4 8" id="KW-0762">Sugar transport</keyword>
<feature type="transmembrane region" description="Helical" evidence="9">
    <location>
        <begin position="104"/>
        <end position="124"/>
    </location>
</feature>
<keyword evidence="3 8" id="KW-1003">Cell membrane</keyword>
<comment type="function">
    <text evidence="8">The phosphoenolpyruvate-dependent sugar phosphotransferase system (PTS), a major carbohydrate active -transport system, catalyzes the phosphorylation of incoming sugar substrates concomitant with their translocation across the cell membrane.</text>
</comment>